<name>A0ABQ7T0T9_PHRPL</name>
<evidence type="ECO:0000313" key="4">
    <source>
        <dbReference type="EMBL" id="KAH0623117.1"/>
    </source>
</evidence>
<organism evidence="4 5">
    <name type="scientific">Phrynosoma platyrhinos</name>
    <name type="common">Desert horned lizard</name>
    <dbReference type="NCBI Taxonomy" id="52577"/>
    <lineage>
        <taxon>Eukaryota</taxon>
        <taxon>Metazoa</taxon>
        <taxon>Chordata</taxon>
        <taxon>Craniata</taxon>
        <taxon>Vertebrata</taxon>
        <taxon>Euteleostomi</taxon>
        <taxon>Lepidosauria</taxon>
        <taxon>Squamata</taxon>
        <taxon>Bifurcata</taxon>
        <taxon>Unidentata</taxon>
        <taxon>Episquamata</taxon>
        <taxon>Toxicofera</taxon>
        <taxon>Iguania</taxon>
        <taxon>Phrynosomatidae</taxon>
        <taxon>Phrynosomatinae</taxon>
        <taxon>Phrynosoma</taxon>
    </lineage>
</organism>
<evidence type="ECO:0000256" key="2">
    <source>
        <dbReference type="ARBA" id="ARBA00022525"/>
    </source>
</evidence>
<keyword evidence="5" id="KW-1185">Reference proteome</keyword>
<comment type="subcellular location">
    <subcellularLocation>
        <location evidence="1">Secreted</location>
    </subcellularLocation>
</comment>
<dbReference type="PANTHER" id="PTHR11905">
    <property type="entry name" value="ADAM A DISINTEGRIN AND METALLOPROTEASE DOMAIN"/>
    <property type="match status" value="1"/>
</dbReference>
<proteinExistence type="predicted"/>
<protein>
    <submittedName>
        <fullName evidence="4">Uncharacterized protein</fullName>
    </submittedName>
</protein>
<keyword evidence="2" id="KW-0964">Secreted</keyword>
<evidence type="ECO:0000256" key="3">
    <source>
        <dbReference type="ARBA" id="ARBA00023157"/>
    </source>
</evidence>
<dbReference type="Proteomes" id="UP000826234">
    <property type="component" value="Unassembled WGS sequence"/>
</dbReference>
<comment type="caution">
    <text evidence="4">The sequence shown here is derived from an EMBL/GenBank/DDBJ whole genome shotgun (WGS) entry which is preliminary data.</text>
</comment>
<reference evidence="4 5" key="1">
    <citation type="journal article" date="2022" name="Gigascience">
        <title>A chromosome-level genome assembly and annotation of the desert horned lizard, Phrynosoma platyrhinos, provides insight into chromosomal rearrangements among reptiles.</title>
        <authorList>
            <person name="Koochekian N."/>
            <person name="Ascanio A."/>
            <person name="Farleigh K."/>
            <person name="Card D.C."/>
            <person name="Schield D.R."/>
            <person name="Castoe T.A."/>
            <person name="Jezkova T."/>
        </authorList>
    </citation>
    <scope>NUCLEOTIDE SEQUENCE [LARGE SCALE GENOMIC DNA]</scope>
    <source>
        <strain evidence="4">NK-2021</strain>
    </source>
</reference>
<sequence>MYLLLVAGKDEFRHPYRWEAVYDSPEATVSKPEGSGYFLTNDFRVYTYNRAGAVMSFIPSIQRDCYYQGYIDGYVDSLVMLSTCAGLSGVLQFENVSYGIEPVESASGFQHLIYRVEYNDEDFRASKENYSIQWATGMAPRADPSIPVSTS</sequence>
<keyword evidence="3" id="KW-1015">Disulfide bond</keyword>
<dbReference type="PANTHER" id="PTHR11905:SF158">
    <property type="entry name" value="DISINTEGRIN AND METALLOPROTEINASE DOMAIN-CONTAINING PROTEIN 18"/>
    <property type="match status" value="1"/>
</dbReference>
<evidence type="ECO:0000313" key="5">
    <source>
        <dbReference type="Proteomes" id="UP000826234"/>
    </source>
</evidence>
<gene>
    <name evidence="4" type="ORF">JD844_031089</name>
</gene>
<evidence type="ECO:0000256" key="1">
    <source>
        <dbReference type="ARBA" id="ARBA00004613"/>
    </source>
</evidence>
<dbReference type="EMBL" id="JAIPUX010003283">
    <property type="protein sequence ID" value="KAH0623117.1"/>
    <property type="molecule type" value="Genomic_DNA"/>
</dbReference>
<accession>A0ABQ7T0T9</accession>